<reference evidence="6" key="1">
    <citation type="submission" date="2025-08" db="UniProtKB">
        <authorList>
            <consortium name="RefSeq"/>
        </authorList>
    </citation>
    <scope>IDENTIFICATION</scope>
</reference>
<dbReference type="RefSeq" id="XP_015586385.1">
    <property type="nucleotide sequence ID" value="XM_015730899.2"/>
</dbReference>
<dbReference type="AlphaFoldDB" id="A0AAJ7BHQ3"/>
<dbReference type="PANTHER" id="PTHR16435:SF6">
    <property type="entry name" value="IP09370P"/>
    <property type="match status" value="1"/>
</dbReference>
<feature type="compositionally biased region" description="Polar residues" evidence="3">
    <location>
        <begin position="352"/>
        <end position="362"/>
    </location>
</feature>
<dbReference type="KEGG" id="ccin:107263566"/>
<name>A0AAJ7BHQ3_CEPCN</name>
<dbReference type="InterPro" id="IPR042769">
    <property type="entry name" value="SPATA6_fam"/>
</dbReference>
<evidence type="ECO:0000313" key="5">
    <source>
        <dbReference type="Proteomes" id="UP000694920"/>
    </source>
</evidence>
<dbReference type="GO" id="GO:0120212">
    <property type="term" value="C:sperm head-tail coupling apparatus"/>
    <property type="evidence" value="ECO:0007669"/>
    <property type="project" value="InterPro"/>
</dbReference>
<dbReference type="GeneID" id="107263566"/>
<gene>
    <name evidence="6" type="primary">LOC107263566</name>
</gene>
<dbReference type="PANTHER" id="PTHR16435">
    <property type="entry name" value="SPERMATOGENESIS-ASSOCIATED PROTEIN 6 SPATA6"/>
    <property type="match status" value="1"/>
</dbReference>
<evidence type="ECO:0000256" key="3">
    <source>
        <dbReference type="SAM" id="MobiDB-lite"/>
    </source>
</evidence>
<evidence type="ECO:0000259" key="4">
    <source>
        <dbReference type="Pfam" id="PF14909"/>
    </source>
</evidence>
<comment type="similarity">
    <text evidence="1">Belongs to the SPATA6 family.</text>
</comment>
<feature type="domain" description="Spermatogenesis-associated protein 6 N-terminal" evidence="4">
    <location>
        <begin position="10"/>
        <end position="151"/>
    </location>
</feature>
<dbReference type="Pfam" id="PF14909">
    <property type="entry name" value="SPATA6"/>
    <property type="match status" value="1"/>
</dbReference>
<keyword evidence="5" id="KW-1185">Reference proteome</keyword>
<sequence>MAGRGFCVKIELDLHAITCPGVWLCPNGKVALQINTMNSCIESHKITPIFPLLFHDKFTFKKVFTGVVTLAELQDRLENEFIYAELIQWSSPSSRGVILATFETNLCDLLYPAPCFKGLLAGVDVDLLMEPTKYFPGILAPKIEVSTRTVIEEVIGICDTSLTGAHIVNPKVIHSKNPPCFHRKRPAKGIIRQRRVCHSQGKAKVQTCLSKCRRKLSSSQSPTPCRCGSCSRCSRQKPNSTEGARTCSPCSSNRRSRSQSERCYHAVTKQPKCTCPPSSPEKSPGVLTVCGDSHIFESCPVCSKYKCYFACHSNDQDDNSDKNIDCKCKKNPPKVHRQSKFSERTSLDKGNSDCTCRPSSAPSPREDSSTSVLRAKLRQLQRAKAKLAYMNCRNTDERNECNPSCERNLDQGSGRHGFYKNLEKFYKRMYKQAKLRAQEVDCV</sequence>
<dbReference type="InterPro" id="IPR032732">
    <property type="entry name" value="SPATA6_N"/>
</dbReference>
<feature type="compositionally biased region" description="Basic and acidic residues" evidence="3">
    <location>
        <begin position="340"/>
        <end position="351"/>
    </location>
</feature>
<accession>A0AAJ7BHQ3</accession>
<dbReference type="GO" id="GO:0032027">
    <property type="term" value="F:myosin light chain binding"/>
    <property type="evidence" value="ECO:0007669"/>
    <property type="project" value="InterPro"/>
</dbReference>
<keyword evidence="2" id="KW-0597">Phosphoprotein</keyword>
<organism evidence="5 6">
    <name type="scientific">Cephus cinctus</name>
    <name type="common">Wheat stem sawfly</name>
    <dbReference type="NCBI Taxonomy" id="211228"/>
    <lineage>
        <taxon>Eukaryota</taxon>
        <taxon>Metazoa</taxon>
        <taxon>Ecdysozoa</taxon>
        <taxon>Arthropoda</taxon>
        <taxon>Hexapoda</taxon>
        <taxon>Insecta</taxon>
        <taxon>Pterygota</taxon>
        <taxon>Neoptera</taxon>
        <taxon>Endopterygota</taxon>
        <taxon>Hymenoptera</taxon>
        <taxon>Cephoidea</taxon>
        <taxon>Cephidae</taxon>
        <taxon>Cephus</taxon>
    </lineage>
</organism>
<dbReference type="GO" id="GO:0007283">
    <property type="term" value="P:spermatogenesis"/>
    <property type="evidence" value="ECO:0007669"/>
    <property type="project" value="InterPro"/>
</dbReference>
<evidence type="ECO:0000256" key="1">
    <source>
        <dbReference type="ARBA" id="ARBA00006215"/>
    </source>
</evidence>
<proteinExistence type="inferred from homology"/>
<evidence type="ECO:0000256" key="2">
    <source>
        <dbReference type="ARBA" id="ARBA00022553"/>
    </source>
</evidence>
<evidence type="ECO:0000313" key="6">
    <source>
        <dbReference type="RefSeq" id="XP_015586385.1"/>
    </source>
</evidence>
<dbReference type="Proteomes" id="UP000694920">
    <property type="component" value="Unplaced"/>
</dbReference>
<feature type="region of interest" description="Disordered" evidence="3">
    <location>
        <begin position="332"/>
        <end position="371"/>
    </location>
</feature>
<feature type="region of interest" description="Disordered" evidence="3">
    <location>
        <begin position="236"/>
        <end position="255"/>
    </location>
</feature>
<protein>
    <submittedName>
        <fullName evidence="6">Spermatogenesis-associated protein 6 isoform X1</fullName>
    </submittedName>
</protein>